<proteinExistence type="predicted"/>
<comment type="caution">
    <text evidence="2">The sequence shown here is derived from an EMBL/GenBank/DDBJ whole genome shotgun (WGS) entry which is preliminary data.</text>
</comment>
<accession>A0ABN1VSB9</accession>
<feature type="transmembrane region" description="Helical" evidence="1">
    <location>
        <begin position="255"/>
        <end position="284"/>
    </location>
</feature>
<evidence type="ECO:0000313" key="2">
    <source>
        <dbReference type="EMBL" id="GAA1220309.1"/>
    </source>
</evidence>
<evidence type="ECO:0000313" key="3">
    <source>
        <dbReference type="Proteomes" id="UP001500943"/>
    </source>
</evidence>
<dbReference type="Proteomes" id="UP001500943">
    <property type="component" value="Unassembled WGS sequence"/>
</dbReference>
<sequence>MGDQVSGIERDDSAETVSAAGAEGAAGFGSSMAACLRAQAVREPRSALATAFGTNPLSAAAREFYSSALSELETAVALAALGSDWMVANATQTADDHVDEDHIVLGPSGTFLVCSRQHPHAKIVTAGRMIMVNGHRVEYVRDALVGADRLTAALSQLGAGSTTVRPLVVIGGASGVIYGNKRPPVPVLQLGELVSWLLHESTVYSASEVQALVAVAGQLGSWQVRPAAGSASVRLTARFERLRTEVDAARQRYRLWVVAGGAAAIAATVTMVVVAAPAIIGLFAG</sequence>
<protein>
    <recommendedName>
        <fullName evidence="4">NERD domain-containing protein</fullName>
    </recommendedName>
</protein>
<dbReference type="EMBL" id="BAAAKW010000033">
    <property type="protein sequence ID" value="GAA1220309.1"/>
    <property type="molecule type" value="Genomic_DNA"/>
</dbReference>
<keyword evidence="1" id="KW-0812">Transmembrane</keyword>
<keyword evidence="3" id="KW-1185">Reference proteome</keyword>
<evidence type="ECO:0008006" key="4">
    <source>
        <dbReference type="Google" id="ProtNLM"/>
    </source>
</evidence>
<gene>
    <name evidence="2" type="ORF">GCM10009655_19860</name>
</gene>
<name>A0ABN1VSB9_9MICO</name>
<evidence type="ECO:0000256" key="1">
    <source>
        <dbReference type="SAM" id="Phobius"/>
    </source>
</evidence>
<reference evidence="2 3" key="1">
    <citation type="journal article" date="2019" name="Int. J. Syst. Evol. Microbiol.">
        <title>The Global Catalogue of Microorganisms (GCM) 10K type strain sequencing project: providing services to taxonomists for standard genome sequencing and annotation.</title>
        <authorList>
            <consortium name="The Broad Institute Genomics Platform"/>
            <consortium name="The Broad Institute Genome Sequencing Center for Infectious Disease"/>
            <person name="Wu L."/>
            <person name="Ma J."/>
        </authorList>
    </citation>
    <scope>NUCLEOTIDE SEQUENCE [LARGE SCALE GENOMIC DNA]</scope>
    <source>
        <strain evidence="2 3">JCM 12762</strain>
    </source>
</reference>
<keyword evidence="1" id="KW-1133">Transmembrane helix</keyword>
<keyword evidence="1" id="KW-0472">Membrane</keyword>
<organism evidence="2 3">
    <name type="scientific">Rhodoglobus aureus</name>
    <dbReference type="NCBI Taxonomy" id="191497"/>
    <lineage>
        <taxon>Bacteria</taxon>
        <taxon>Bacillati</taxon>
        <taxon>Actinomycetota</taxon>
        <taxon>Actinomycetes</taxon>
        <taxon>Micrococcales</taxon>
        <taxon>Microbacteriaceae</taxon>
        <taxon>Rhodoglobus</taxon>
    </lineage>
</organism>